<dbReference type="GO" id="GO:0035999">
    <property type="term" value="P:tetrahydrofolate interconversion"/>
    <property type="evidence" value="ECO:0007669"/>
    <property type="project" value="TreeGrafter"/>
</dbReference>
<comment type="caution">
    <text evidence="8">The sequence shown here is derived from an EMBL/GenBank/DDBJ whole genome shotgun (WGS) entry which is preliminary data.</text>
</comment>
<dbReference type="EMBL" id="JAGGNH010000005">
    <property type="protein sequence ID" value="KAJ0971483.1"/>
    <property type="molecule type" value="Genomic_DNA"/>
</dbReference>
<dbReference type="InterPro" id="IPR029041">
    <property type="entry name" value="FAD-linked_oxidoreductase-like"/>
</dbReference>
<dbReference type="GO" id="GO:0004489">
    <property type="term" value="F:methylenetetrahydrofolate reductase [NAD(P)H] activity"/>
    <property type="evidence" value="ECO:0007669"/>
    <property type="project" value="InterPro"/>
</dbReference>
<dbReference type="CDD" id="cd00537">
    <property type="entry name" value="MTHFR"/>
    <property type="match status" value="1"/>
</dbReference>
<keyword evidence="6 7" id="KW-0560">Oxidoreductase</keyword>
<dbReference type="InterPro" id="IPR003171">
    <property type="entry name" value="Mehydrof_redctse-like"/>
</dbReference>
<evidence type="ECO:0000256" key="4">
    <source>
        <dbReference type="ARBA" id="ARBA00022630"/>
    </source>
</evidence>
<dbReference type="SUPFAM" id="SSF51730">
    <property type="entry name" value="FAD-linked oxidoreductase"/>
    <property type="match status" value="1"/>
</dbReference>
<dbReference type="NCBIfam" id="TIGR00677">
    <property type="entry name" value="fadh2_euk"/>
    <property type="match status" value="1"/>
</dbReference>
<evidence type="ECO:0000313" key="9">
    <source>
        <dbReference type="Proteomes" id="UP001085076"/>
    </source>
</evidence>
<accession>A0A9D5CEY0</accession>
<sequence>MKIIEKIGPVLADDDGPVVYSFEYLTPKPSHAGPDAVVDTIARMAAYAPAFCDLTWRPQPPYPEITLSLATRMQALPGVETNLHLTSLSMSLASIDYALATARAAGIRNILALRGDPPEKPGGENAFNSAIDLVRHIRATHGDYFCITVAGYPEAHPCKFPEGSDRATKEGYESDLAYLKEKVEAGADLIITQLFFDASIFLKFLDDCRRIGIKCPIIPGILPITTYRNFKFMTETCKTMVPPEVREKVEELKGDNTALGEYGVELATAMCRELVGRGVRALHFYTMNKDGPAVRVLQNLGLLAGEDTGKVMIPRQFEIEKRLKTGLLAAA</sequence>
<dbReference type="OrthoDB" id="16284at2759"/>
<evidence type="ECO:0000256" key="5">
    <source>
        <dbReference type="ARBA" id="ARBA00022827"/>
    </source>
</evidence>
<keyword evidence="9" id="KW-1185">Reference proteome</keyword>
<comment type="cofactor">
    <cofactor evidence="1 7">
        <name>FAD</name>
        <dbReference type="ChEBI" id="CHEBI:57692"/>
    </cofactor>
</comment>
<evidence type="ECO:0000313" key="8">
    <source>
        <dbReference type="EMBL" id="KAJ0971483.1"/>
    </source>
</evidence>
<dbReference type="GO" id="GO:0009086">
    <property type="term" value="P:methionine biosynthetic process"/>
    <property type="evidence" value="ECO:0007669"/>
    <property type="project" value="TreeGrafter"/>
</dbReference>
<dbReference type="GO" id="GO:0005829">
    <property type="term" value="C:cytosol"/>
    <property type="evidence" value="ECO:0007669"/>
    <property type="project" value="TreeGrafter"/>
</dbReference>
<dbReference type="PANTHER" id="PTHR45754">
    <property type="entry name" value="METHYLENETETRAHYDROFOLATE REDUCTASE"/>
    <property type="match status" value="1"/>
</dbReference>
<protein>
    <recommendedName>
        <fullName evidence="7">Methylenetetrahydrofolate reductase</fullName>
    </recommendedName>
</protein>
<comment type="pathway">
    <text evidence="2 7">One-carbon metabolism; tetrahydrofolate interconversion.</text>
</comment>
<keyword evidence="5 7" id="KW-0274">FAD</keyword>
<organism evidence="8 9">
    <name type="scientific">Dioscorea zingiberensis</name>
    <dbReference type="NCBI Taxonomy" id="325984"/>
    <lineage>
        <taxon>Eukaryota</taxon>
        <taxon>Viridiplantae</taxon>
        <taxon>Streptophyta</taxon>
        <taxon>Embryophyta</taxon>
        <taxon>Tracheophyta</taxon>
        <taxon>Spermatophyta</taxon>
        <taxon>Magnoliopsida</taxon>
        <taxon>Liliopsida</taxon>
        <taxon>Dioscoreales</taxon>
        <taxon>Dioscoreaceae</taxon>
        <taxon>Dioscorea</taxon>
    </lineage>
</organism>
<reference evidence="8" key="1">
    <citation type="submission" date="2021-03" db="EMBL/GenBank/DDBJ databases">
        <authorList>
            <person name="Li Z."/>
            <person name="Yang C."/>
        </authorList>
    </citation>
    <scope>NUCLEOTIDE SEQUENCE</scope>
    <source>
        <strain evidence="8">Dzin_1.0</strain>
        <tissue evidence="8">Leaf</tissue>
    </source>
</reference>
<dbReference type="PANTHER" id="PTHR45754:SF3">
    <property type="entry name" value="METHYLENETETRAHYDROFOLATE REDUCTASE (NADPH)"/>
    <property type="match status" value="1"/>
</dbReference>
<dbReference type="Pfam" id="PF02219">
    <property type="entry name" value="MTHFR"/>
    <property type="match status" value="1"/>
</dbReference>
<reference evidence="8" key="2">
    <citation type="journal article" date="2022" name="Hortic Res">
        <title>The genome of Dioscorea zingiberensis sheds light on the biosynthesis, origin and evolution of the medicinally important diosgenin saponins.</title>
        <authorList>
            <person name="Li Y."/>
            <person name="Tan C."/>
            <person name="Li Z."/>
            <person name="Guo J."/>
            <person name="Li S."/>
            <person name="Chen X."/>
            <person name="Wang C."/>
            <person name="Dai X."/>
            <person name="Yang H."/>
            <person name="Song W."/>
            <person name="Hou L."/>
            <person name="Xu J."/>
            <person name="Tong Z."/>
            <person name="Xu A."/>
            <person name="Yuan X."/>
            <person name="Wang W."/>
            <person name="Yang Q."/>
            <person name="Chen L."/>
            <person name="Sun Z."/>
            <person name="Wang K."/>
            <person name="Pan B."/>
            <person name="Chen J."/>
            <person name="Bao Y."/>
            <person name="Liu F."/>
            <person name="Qi X."/>
            <person name="Gang D.R."/>
            <person name="Wen J."/>
            <person name="Li J."/>
        </authorList>
    </citation>
    <scope>NUCLEOTIDE SEQUENCE</scope>
    <source>
        <strain evidence="8">Dzin_1.0</strain>
    </source>
</reference>
<evidence type="ECO:0000256" key="6">
    <source>
        <dbReference type="ARBA" id="ARBA00023002"/>
    </source>
</evidence>
<dbReference type="InterPro" id="IPR004621">
    <property type="entry name" value="Fadh2_euk"/>
</dbReference>
<dbReference type="Proteomes" id="UP001085076">
    <property type="component" value="Miscellaneous, Linkage group lg05"/>
</dbReference>
<dbReference type="Gene3D" id="3.20.20.220">
    <property type="match status" value="1"/>
</dbReference>
<dbReference type="AlphaFoldDB" id="A0A9D5CEY0"/>
<comment type="similarity">
    <text evidence="3 7">Belongs to the methylenetetrahydrofolate reductase family.</text>
</comment>
<gene>
    <name evidence="8" type="ORF">J5N97_019442</name>
</gene>
<evidence type="ECO:0000256" key="2">
    <source>
        <dbReference type="ARBA" id="ARBA00004777"/>
    </source>
</evidence>
<evidence type="ECO:0000256" key="3">
    <source>
        <dbReference type="ARBA" id="ARBA00006743"/>
    </source>
</evidence>
<evidence type="ECO:0000256" key="7">
    <source>
        <dbReference type="RuleBase" id="RU003862"/>
    </source>
</evidence>
<keyword evidence="4 7" id="KW-0285">Flavoprotein</keyword>
<name>A0A9D5CEY0_9LILI</name>
<dbReference type="GO" id="GO:0071949">
    <property type="term" value="F:FAD binding"/>
    <property type="evidence" value="ECO:0007669"/>
    <property type="project" value="TreeGrafter"/>
</dbReference>
<evidence type="ECO:0000256" key="1">
    <source>
        <dbReference type="ARBA" id="ARBA00001974"/>
    </source>
</evidence>
<proteinExistence type="inferred from homology"/>